<comment type="similarity">
    <text evidence="1">Belongs to the LysR transcriptional regulatory family.</text>
</comment>
<keyword evidence="3" id="KW-0238">DNA-binding</keyword>
<evidence type="ECO:0000259" key="5">
    <source>
        <dbReference type="Pfam" id="PF03466"/>
    </source>
</evidence>
<dbReference type="Gene3D" id="1.10.10.10">
    <property type="entry name" value="Winged helix-like DNA-binding domain superfamily/Winged helix DNA-binding domain"/>
    <property type="match status" value="1"/>
</dbReference>
<dbReference type="Proteomes" id="UP000282060">
    <property type="component" value="Unassembled WGS sequence"/>
</dbReference>
<dbReference type="GO" id="GO:0003677">
    <property type="term" value="F:DNA binding"/>
    <property type="evidence" value="ECO:0007669"/>
    <property type="project" value="UniProtKB-KW"/>
</dbReference>
<dbReference type="Gene3D" id="3.40.190.290">
    <property type="match status" value="1"/>
</dbReference>
<organism evidence="6 7">
    <name type="scientific">Shewanella atlantica</name>
    <dbReference type="NCBI Taxonomy" id="271099"/>
    <lineage>
        <taxon>Bacteria</taxon>
        <taxon>Pseudomonadati</taxon>
        <taxon>Pseudomonadota</taxon>
        <taxon>Gammaproteobacteria</taxon>
        <taxon>Alteromonadales</taxon>
        <taxon>Shewanellaceae</taxon>
        <taxon>Shewanella</taxon>
    </lineage>
</organism>
<dbReference type="InterPro" id="IPR036390">
    <property type="entry name" value="WH_DNA-bd_sf"/>
</dbReference>
<sequence length="326" mass="37221">MHNLKLDTLDLLSINILVNLYEHHSATLVAKQMNIPAPKISRCLQHSRVIFNNPLFIRKKHGLIPNEFAKQLYPIAKEIVQCSEHLYQLNDNDGGSDKSHVTIHVSDLIVHQFSQLLKNAITENHLDLKFTISPDSDKLITDIIENRIDIGLISESDHEYLKQIDTYIDVVALKRLSHLYLVCDLHHPLLKQEITLESIAQYPYVSILGKPEQATSDPFLLYCSQHQLAYQLKNGDLINHNFNIAALKQHITDTDAIALLPFSKIYDHSNQMPNLHVCRLSEVETERLYLSINSPTLYLATRKGSLSPNISWLVETIGHIVNRSIH</sequence>
<dbReference type="InterPro" id="IPR036388">
    <property type="entry name" value="WH-like_DNA-bd_sf"/>
</dbReference>
<accession>A0A431W2Q9</accession>
<evidence type="ECO:0000256" key="4">
    <source>
        <dbReference type="ARBA" id="ARBA00023163"/>
    </source>
</evidence>
<evidence type="ECO:0000256" key="3">
    <source>
        <dbReference type="ARBA" id="ARBA00023125"/>
    </source>
</evidence>
<name>A0A431W2Q9_9GAMM</name>
<evidence type="ECO:0000313" key="7">
    <source>
        <dbReference type="Proteomes" id="UP000282060"/>
    </source>
</evidence>
<dbReference type="EMBL" id="RXNV01000009">
    <property type="protein sequence ID" value="RTR29712.1"/>
    <property type="molecule type" value="Genomic_DNA"/>
</dbReference>
<protein>
    <submittedName>
        <fullName evidence="6">LysR family transcriptional regulator</fullName>
    </submittedName>
</protein>
<keyword evidence="2" id="KW-0805">Transcription regulation</keyword>
<dbReference type="CDD" id="cd05466">
    <property type="entry name" value="PBP2_LTTR_substrate"/>
    <property type="match status" value="1"/>
</dbReference>
<evidence type="ECO:0000256" key="1">
    <source>
        <dbReference type="ARBA" id="ARBA00009437"/>
    </source>
</evidence>
<dbReference type="Pfam" id="PF03466">
    <property type="entry name" value="LysR_substrate"/>
    <property type="match status" value="1"/>
</dbReference>
<dbReference type="PANTHER" id="PTHR30118:SF11">
    <property type="entry name" value="HTH-TYPE TRANSCRIPTIONAL REGULATOR YIDZ"/>
    <property type="match status" value="1"/>
</dbReference>
<dbReference type="RefSeq" id="WP_126507127.1">
    <property type="nucleotide sequence ID" value="NZ_RXNV01000009.1"/>
</dbReference>
<dbReference type="SUPFAM" id="SSF53850">
    <property type="entry name" value="Periplasmic binding protein-like II"/>
    <property type="match status" value="1"/>
</dbReference>
<evidence type="ECO:0000256" key="2">
    <source>
        <dbReference type="ARBA" id="ARBA00023015"/>
    </source>
</evidence>
<keyword evidence="7" id="KW-1185">Reference proteome</keyword>
<dbReference type="GO" id="GO:0003700">
    <property type="term" value="F:DNA-binding transcription factor activity"/>
    <property type="evidence" value="ECO:0007669"/>
    <property type="project" value="InterPro"/>
</dbReference>
<keyword evidence="4" id="KW-0804">Transcription</keyword>
<dbReference type="InterPro" id="IPR005119">
    <property type="entry name" value="LysR_subst-bd"/>
</dbReference>
<reference evidence="6 7" key="1">
    <citation type="submission" date="2018-12" db="EMBL/GenBank/DDBJ databases">
        <authorList>
            <person name="Yu L."/>
        </authorList>
    </citation>
    <scope>NUCLEOTIDE SEQUENCE [LARGE SCALE GENOMIC DNA]</scope>
    <source>
        <strain evidence="6 7">HAW-EB5</strain>
    </source>
</reference>
<dbReference type="SUPFAM" id="SSF46785">
    <property type="entry name" value="Winged helix' DNA-binding domain"/>
    <property type="match status" value="1"/>
</dbReference>
<evidence type="ECO:0000313" key="6">
    <source>
        <dbReference type="EMBL" id="RTR29712.1"/>
    </source>
</evidence>
<dbReference type="AlphaFoldDB" id="A0A431W2Q9"/>
<gene>
    <name evidence="6" type="ORF">EKG39_16725</name>
</gene>
<feature type="domain" description="LysR substrate-binding" evidence="5">
    <location>
        <begin position="96"/>
        <end position="317"/>
    </location>
</feature>
<proteinExistence type="inferred from homology"/>
<dbReference type="PANTHER" id="PTHR30118">
    <property type="entry name" value="HTH-TYPE TRANSCRIPTIONAL REGULATOR LEUO-RELATED"/>
    <property type="match status" value="1"/>
</dbReference>
<dbReference type="OrthoDB" id="6268440at2"/>
<dbReference type="InterPro" id="IPR050389">
    <property type="entry name" value="LysR-type_TF"/>
</dbReference>
<comment type="caution">
    <text evidence="6">The sequence shown here is derived from an EMBL/GenBank/DDBJ whole genome shotgun (WGS) entry which is preliminary data.</text>
</comment>